<evidence type="ECO:0000313" key="1">
    <source>
        <dbReference type="EMBL" id="BDT63549.1"/>
    </source>
</evidence>
<organism evidence="1">
    <name type="scientific">Pasiphaea japonica whispovirus</name>
    <dbReference type="NCBI Taxonomy" id="2984286"/>
    <lineage>
        <taxon>Viruses</taxon>
        <taxon>Viruses incertae sedis</taxon>
        <taxon>Naldaviricetes</taxon>
        <taxon>Nimaviridae</taxon>
        <taxon>Whispovirus</taxon>
    </lineage>
</organism>
<name>A0A9C7CEX6_9VIRU</name>
<proteinExistence type="predicted"/>
<sequence length="219" mass="25403">MDSRQNGNMKRSRVIELTLDKGLLNNKILTDSESLICLQSNCVARKKHNLSLHDDLYKTLGFGDPYKKRRGKLLRNSQFSTMNNLARKEDQPQLGSMLSYRHPKFPDNYCKLAFLFAQYNMGNGKKYYFADKEYRKNCQKYEHSNTTLSNIRRQRLYNFKHCLATLLNSHTLKFAKNILFPNKIGCAFAGGVWVDYKLAIHAFASLLDGDKKVFIISKK</sequence>
<dbReference type="Gene3D" id="3.40.220.10">
    <property type="entry name" value="Leucine Aminopeptidase, subunit E, domain 1"/>
    <property type="match status" value="1"/>
</dbReference>
<reference evidence="1" key="1">
    <citation type="submission" date="2022-10" db="EMBL/GenBank/DDBJ databases">
        <title>Genome sequences of endogenous nimaviruses in decapod crustaceans.</title>
        <authorList>
            <person name="Kawato S."/>
            <person name="Nozaki R."/>
            <person name="Kondo H."/>
            <person name="Hirono I."/>
        </authorList>
    </citation>
    <scope>NUCLEOTIDE SEQUENCE</scope>
    <source>
        <strain evidence="1">Toyama2020</strain>
    </source>
</reference>
<protein>
    <submittedName>
        <fullName evidence="1">Wsv206-like protein</fullName>
    </submittedName>
</protein>
<dbReference type="InterPro" id="IPR043472">
    <property type="entry name" value="Macro_dom-like"/>
</dbReference>
<dbReference type="EMBL" id="LC738885">
    <property type="protein sequence ID" value="BDT63549.1"/>
    <property type="molecule type" value="Genomic_DNA"/>
</dbReference>
<accession>A0A9C7CEX6</accession>